<evidence type="ECO:0000313" key="3">
    <source>
        <dbReference type="Proteomes" id="UP000807342"/>
    </source>
</evidence>
<dbReference type="AlphaFoldDB" id="A0A9P6C1I9"/>
<comment type="caution">
    <text evidence="2">The sequence shown here is derived from an EMBL/GenBank/DDBJ whole genome shotgun (WGS) entry which is preliminary data.</text>
</comment>
<protein>
    <submittedName>
        <fullName evidence="2">Uncharacterized protein</fullName>
    </submittedName>
</protein>
<dbReference type="EMBL" id="MU151302">
    <property type="protein sequence ID" value="KAF9445418.1"/>
    <property type="molecule type" value="Genomic_DNA"/>
</dbReference>
<proteinExistence type="predicted"/>
<evidence type="ECO:0000313" key="2">
    <source>
        <dbReference type="EMBL" id="KAF9445418.1"/>
    </source>
</evidence>
<feature type="region of interest" description="Disordered" evidence="1">
    <location>
        <begin position="1"/>
        <end position="20"/>
    </location>
</feature>
<evidence type="ECO:0000256" key="1">
    <source>
        <dbReference type="SAM" id="MobiDB-lite"/>
    </source>
</evidence>
<gene>
    <name evidence="2" type="ORF">P691DRAFT_785246</name>
</gene>
<organism evidence="2 3">
    <name type="scientific">Macrolepiota fuliginosa MF-IS2</name>
    <dbReference type="NCBI Taxonomy" id="1400762"/>
    <lineage>
        <taxon>Eukaryota</taxon>
        <taxon>Fungi</taxon>
        <taxon>Dikarya</taxon>
        <taxon>Basidiomycota</taxon>
        <taxon>Agaricomycotina</taxon>
        <taxon>Agaricomycetes</taxon>
        <taxon>Agaricomycetidae</taxon>
        <taxon>Agaricales</taxon>
        <taxon>Agaricineae</taxon>
        <taxon>Agaricaceae</taxon>
        <taxon>Macrolepiota</taxon>
    </lineage>
</organism>
<accession>A0A9P6C1I9</accession>
<dbReference type="Proteomes" id="UP000807342">
    <property type="component" value="Unassembled WGS sequence"/>
</dbReference>
<name>A0A9P6C1I9_9AGAR</name>
<sequence length="129" mass="13761">MHHVSSSKHQTPSAADPRVGPAFRTYGSGDDLGTLFVVMSQFGLDDQAASLMSDCSGSSTVGLSFLNYCGSIAESILYPELYAAAQDYAQCLLLSEFQANGANACCFGEVIILRVRTKITNMMFGNKGD</sequence>
<keyword evidence="3" id="KW-1185">Reference proteome</keyword>
<reference evidence="2" key="1">
    <citation type="submission" date="2020-11" db="EMBL/GenBank/DDBJ databases">
        <authorList>
            <consortium name="DOE Joint Genome Institute"/>
            <person name="Ahrendt S."/>
            <person name="Riley R."/>
            <person name="Andreopoulos W."/>
            <person name="Labutti K."/>
            <person name="Pangilinan J."/>
            <person name="Ruiz-Duenas F.J."/>
            <person name="Barrasa J.M."/>
            <person name="Sanchez-Garcia M."/>
            <person name="Camarero S."/>
            <person name="Miyauchi S."/>
            <person name="Serrano A."/>
            <person name="Linde D."/>
            <person name="Babiker R."/>
            <person name="Drula E."/>
            <person name="Ayuso-Fernandez I."/>
            <person name="Pacheco R."/>
            <person name="Padilla G."/>
            <person name="Ferreira P."/>
            <person name="Barriuso J."/>
            <person name="Kellner H."/>
            <person name="Castanera R."/>
            <person name="Alfaro M."/>
            <person name="Ramirez L."/>
            <person name="Pisabarro A.G."/>
            <person name="Kuo A."/>
            <person name="Tritt A."/>
            <person name="Lipzen A."/>
            <person name="He G."/>
            <person name="Yan M."/>
            <person name="Ng V."/>
            <person name="Cullen D."/>
            <person name="Martin F."/>
            <person name="Rosso M.-N."/>
            <person name="Henrissat B."/>
            <person name="Hibbett D."/>
            <person name="Martinez A.T."/>
            <person name="Grigoriev I.V."/>
        </authorList>
    </citation>
    <scope>NUCLEOTIDE SEQUENCE</scope>
    <source>
        <strain evidence="2">MF-IS2</strain>
    </source>
</reference>